<dbReference type="RefSeq" id="WP_084565020.1">
    <property type="nucleotide sequence ID" value="NZ_FRXO01000013.1"/>
</dbReference>
<dbReference type="CDD" id="cd07377">
    <property type="entry name" value="WHTH_GntR"/>
    <property type="match status" value="1"/>
</dbReference>
<dbReference type="InterPro" id="IPR011711">
    <property type="entry name" value="GntR_C"/>
</dbReference>
<evidence type="ECO:0000259" key="4">
    <source>
        <dbReference type="PROSITE" id="PS50949"/>
    </source>
</evidence>
<evidence type="ECO:0000313" key="5">
    <source>
        <dbReference type="EMBL" id="SHO67413.1"/>
    </source>
</evidence>
<keyword evidence="3" id="KW-0804">Transcription</keyword>
<dbReference type="AlphaFoldDB" id="A0A1M7ZR76"/>
<dbReference type="STRING" id="1123029.SAMN02745172_04091"/>
<keyword evidence="2" id="KW-0238">DNA-binding</keyword>
<dbReference type="Proteomes" id="UP000186406">
    <property type="component" value="Unassembled WGS sequence"/>
</dbReference>
<dbReference type="GO" id="GO:0003677">
    <property type="term" value="F:DNA binding"/>
    <property type="evidence" value="ECO:0007669"/>
    <property type="project" value="UniProtKB-KW"/>
</dbReference>
<dbReference type="SMART" id="SM00345">
    <property type="entry name" value="HTH_GNTR"/>
    <property type="match status" value="1"/>
</dbReference>
<dbReference type="PANTHER" id="PTHR43537">
    <property type="entry name" value="TRANSCRIPTIONAL REGULATOR, GNTR FAMILY"/>
    <property type="match status" value="1"/>
</dbReference>
<dbReference type="Gene3D" id="1.10.10.10">
    <property type="entry name" value="Winged helix-like DNA-binding domain superfamily/Winged helix DNA-binding domain"/>
    <property type="match status" value="1"/>
</dbReference>
<feature type="domain" description="HTH gntR-type" evidence="4">
    <location>
        <begin position="28"/>
        <end position="95"/>
    </location>
</feature>
<dbReference type="PANTHER" id="PTHR43537:SF45">
    <property type="entry name" value="GNTR FAMILY REGULATORY PROTEIN"/>
    <property type="match status" value="1"/>
</dbReference>
<keyword evidence="1" id="KW-0805">Transcription regulation</keyword>
<dbReference type="SUPFAM" id="SSF46785">
    <property type="entry name" value="Winged helix' DNA-binding domain"/>
    <property type="match status" value="1"/>
</dbReference>
<dbReference type="InterPro" id="IPR036390">
    <property type="entry name" value="WH_DNA-bd_sf"/>
</dbReference>
<organism evidence="5 6">
    <name type="scientific">Pseudoxanthobacter soli DSM 19599</name>
    <dbReference type="NCBI Taxonomy" id="1123029"/>
    <lineage>
        <taxon>Bacteria</taxon>
        <taxon>Pseudomonadati</taxon>
        <taxon>Pseudomonadota</taxon>
        <taxon>Alphaproteobacteria</taxon>
        <taxon>Hyphomicrobiales</taxon>
        <taxon>Segnochrobactraceae</taxon>
        <taxon>Pseudoxanthobacter</taxon>
    </lineage>
</organism>
<protein>
    <submittedName>
        <fullName evidence="5">Transcriptional regulator, GntR family</fullName>
    </submittedName>
</protein>
<dbReference type="GO" id="GO:0003700">
    <property type="term" value="F:DNA-binding transcription factor activity"/>
    <property type="evidence" value="ECO:0007669"/>
    <property type="project" value="InterPro"/>
</dbReference>
<dbReference type="OrthoDB" id="9788098at2"/>
<evidence type="ECO:0000256" key="3">
    <source>
        <dbReference type="ARBA" id="ARBA00023163"/>
    </source>
</evidence>
<keyword evidence="6" id="KW-1185">Reference proteome</keyword>
<gene>
    <name evidence="5" type="ORF">SAMN02745172_04091</name>
</gene>
<evidence type="ECO:0000256" key="1">
    <source>
        <dbReference type="ARBA" id="ARBA00023015"/>
    </source>
</evidence>
<evidence type="ECO:0000256" key="2">
    <source>
        <dbReference type="ARBA" id="ARBA00023125"/>
    </source>
</evidence>
<name>A0A1M7ZR76_9HYPH</name>
<dbReference type="Gene3D" id="1.20.120.530">
    <property type="entry name" value="GntR ligand-binding domain-like"/>
    <property type="match status" value="1"/>
</dbReference>
<evidence type="ECO:0000313" key="6">
    <source>
        <dbReference type="Proteomes" id="UP000186406"/>
    </source>
</evidence>
<dbReference type="InterPro" id="IPR000524">
    <property type="entry name" value="Tscrpt_reg_HTH_GntR"/>
</dbReference>
<dbReference type="Pfam" id="PF00392">
    <property type="entry name" value="GntR"/>
    <property type="match status" value="1"/>
</dbReference>
<dbReference type="SUPFAM" id="SSF48008">
    <property type="entry name" value="GntR ligand-binding domain-like"/>
    <property type="match status" value="1"/>
</dbReference>
<dbReference type="InterPro" id="IPR008920">
    <property type="entry name" value="TF_FadR/GntR_C"/>
</dbReference>
<sequence length="243" mass="27071">MSFVAQMPGDHDRSEAPLDVAFVLDRRQPVSDQVYEALKQAIVSVRLLPGASISENRIGRHFGVSRTPIRAAILRLVDDGLIEVFPQQGSFVAPIKRGDLADNQFVRLSLEVAVLREVAARWTPEMSAASRAIVERQVAAVAAGDVEGFHEADERFHQIMTEFAGRQGVWQAILLAKTRLTRFIRLFGQRERLPDAIAEHTAVLDALDAGDAAAAEARLVFHLDRIFTLVENLPEERRRFVVD</sequence>
<dbReference type="PROSITE" id="PS50949">
    <property type="entry name" value="HTH_GNTR"/>
    <property type="match status" value="1"/>
</dbReference>
<dbReference type="Pfam" id="PF07729">
    <property type="entry name" value="FCD"/>
    <property type="match status" value="1"/>
</dbReference>
<dbReference type="SMART" id="SM00895">
    <property type="entry name" value="FCD"/>
    <property type="match status" value="1"/>
</dbReference>
<proteinExistence type="predicted"/>
<reference evidence="5 6" key="1">
    <citation type="submission" date="2016-12" db="EMBL/GenBank/DDBJ databases">
        <authorList>
            <person name="Song W.-J."/>
            <person name="Kurnit D.M."/>
        </authorList>
    </citation>
    <scope>NUCLEOTIDE SEQUENCE [LARGE SCALE GENOMIC DNA]</scope>
    <source>
        <strain evidence="5 6">DSM 19599</strain>
    </source>
</reference>
<dbReference type="InterPro" id="IPR036388">
    <property type="entry name" value="WH-like_DNA-bd_sf"/>
</dbReference>
<dbReference type="EMBL" id="FRXO01000013">
    <property type="protein sequence ID" value="SHO67413.1"/>
    <property type="molecule type" value="Genomic_DNA"/>
</dbReference>
<accession>A0A1M7ZR76</accession>